<proteinExistence type="predicted"/>
<feature type="transmembrane region" description="Helical" evidence="1">
    <location>
        <begin position="167"/>
        <end position="188"/>
    </location>
</feature>
<feature type="transmembrane region" description="Helical" evidence="1">
    <location>
        <begin position="71"/>
        <end position="87"/>
    </location>
</feature>
<keyword evidence="1" id="KW-1133">Transmembrane helix</keyword>
<feature type="transmembrane region" description="Helical" evidence="1">
    <location>
        <begin position="107"/>
        <end position="128"/>
    </location>
</feature>
<keyword evidence="1" id="KW-0812">Transmembrane</keyword>
<evidence type="ECO:0000256" key="1">
    <source>
        <dbReference type="SAM" id="Phobius"/>
    </source>
</evidence>
<reference evidence="2 3" key="1">
    <citation type="submission" date="2021-10" db="EMBL/GenBank/DDBJ databases">
        <title>Collection of gut derived symbiotic bacterial strains cultured from healthy donors.</title>
        <authorList>
            <person name="Lin H."/>
            <person name="Littmann E."/>
            <person name="Kohout C."/>
            <person name="Pamer E.G."/>
        </authorList>
    </citation>
    <scope>NUCLEOTIDE SEQUENCE [LARGE SCALE GENOMIC DNA]</scope>
    <source>
        <strain evidence="2 3">DFI.1.165</strain>
    </source>
</reference>
<gene>
    <name evidence="2" type="ORF">LIZ65_16255</name>
</gene>
<dbReference type="EMBL" id="JAJCIS010000015">
    <property type="protein sequence ID" value="MCB7388841.1"/>
    <property type="molecule type" value="Genomic_DNA"/>
</dbReference>
<accession>A0ABS8DKC6</accession>
<organism evidence="2 3">
    <name type="scientific">Bariatricus massiliensis</name>
    <dbReference type="NCBI Taxonomy" id="1745713"/>
    <lineage>
        <taxon>Bacteria</taxon>
        <taxon>Bacillati</taxon>
        <taxon>Bacillota</taxon>
        <taxon>Clostridia</taxon>
        <taxon>Lachnospirales</taxon>
        <taxon>Lachnospiraceae</taxon>
        <taxon>Bariatricus</taxon>
    </lineage>
</organism>
<keyword evidence="1" id="KW-0472">Membrane</keyword>
<name>A0ABS8DKC6_9FIRM</name>
<dbReference type="Pfam" id="PF06166">
    <property type="entry name" value="DUF979"/>
    <property type="match status" value="1"/>
</dbReference>
<evidence type="ECO:0000313" key="3">
    <source>
        <dbReference type="Proteomes" id="UP001299546"/>
    </source>
</evidence>
<evidence type="ECO:0000313" key="2">
    <source>
        <dbReference type="EMBL" id="MCB7388841.1"/>
    </source>
</evidence>
<dbReference type="Proteomes" id="UP001299546">
    <property type="component" value="Unassembled WGS sequence"/>
</dbReference>
<dbReference type="InterPro" id="IPR009323">
    <property type="entry name" value="DUF979"/>
</dbReference>
<feature type="transmembrane region" description="Helical" evidence="1">
    <location>
        <begin position="17"/>
        <end position="35"/>
    </location>
</feature>
<protein>
    <submittedName>
        <fullName evidence="2">DUF979 domain-containing protein</fullName>
    </submittedName>
</protein>
<feature type="transmembrane region" description="Helical" evidence="1">
    <location>
        <begin position="299"/>
        <end position="316"/>
    </location>
</feature>
<comment type="caution">
    <text evidence="2">The sequence shown here is derived from an EMBL/GenBank/DDBJ whole genome shotgun (WGS) entry which is preliminary data.</text>
</comment>
<sequence>MDAIRIININPDINANILLPIVWLIVGFITIYAGIKNLMDKENPSRIGTAVFWCSFGIACAFGTWLPAKVSGALVIIMCIPAIFRRVKVGKVNAPTKEYTKTSFGKIGMKIFIPAFGVAICSILFSLFTNINTMVGITIGVLAGVIILMVYNKDNKPMVFLNDSERFLSMMGPLCMLPQLLGCLGGIFTQAGVGEVVASLVEKIVPKGNVNLGIVVFAIGMVLFTMIMGNAFAAITVMTVGIGGPFILAYGANPVVIGMIALTCGYCGTLLTPMAANFNIVPVAILDMKDRMGVIKNQIIIAGIMLVVQICYMIAFK</sequence>
<dbReference type="RefSeq" id="WP_066738167.1">
    <property type="nucleotide sequence ID" value="NZ_JAJCIQ010000015.1"/>
</dbReference>
<feature type="transmembrane region" description="Helical" evidence="1">
    <location>
        <begin position="256"/>
        <end position="278"/>
    </location>
</feature>
<feature type="transmembrane region" description="Helical" evidence="1">
    <location>
        <begin position="208"/>
        <end position="224"/>
    </location>
</feature>
<feature type="transmembrane region" description="Helical" evidence="1">
    <location>
        <begin position="134"/>
        <end position="151"/>
    </location>
</feature>
<keyword evidence="3" id="KW-1185">Reference proteome</keyword>